<evidence type="ECO:0000256" key="7">
    <source>
        <dbReference type="SAM" id="Phobius"/>
    </source>
</evidence>
<dbReference type="GO" id="GO:0016020">
    <property type="term" value="C:membrane"/>
    <property type="evidence" value="ECO:0007669"/>
    <property type="project" value="UniProtKB-SubCell"/>
</dbReference>
<dbReference type="EMBL" id="JAAQHG020000002">
    <property type="protein sequence ID" value="KAL1590654.1"/>
    <property type="molecule type" value="Genomic_DNA"/>
</dbReference>
<dbReference type="AlphaFoldDB" id="A0AB34L0I8"/>
<feature type="transmembrane region" description="Helical" evidence="7">
    <location>
        <begin position="235"/>
        <end position="254"/>
    </location>
</feature>
<dbReference type="GeneID" id="96002237"/>
<feature type="transmembrane region" description="Helical" evidence="7">
    <location>
        <begin position="137"/>
        <end position="158"/>
    </location>
</feature>
<evidence type="ECO:0000256" key="1">
    <source>
        <dbReference type="ARBA" id="ARBA00004141"/>
    </source>
</evidence>
<dbReference type="PANTHER" id="PTHR23504:SF6">
    <property type="entry name" value="MULTIDRUG TRANSPORTER, PUTATIVE (AFU_ORTHOLOGUE AFUA_4G08740)-RELATED"/>
    <property type="match status" value="1"/>
</dbReference>
<dbReference type="InterPro" id="IPR036259">
    <property type="entry name" value="MFS_trans_sf"/>
</dbReference>
<feature type="transmembrane region" description="Helical" evidence="7">
    <location>
        <begin position="164"/>
        <end position="182"/>
    </location>
</feature>
<dbReference type="Pfam" id="PF07690">
    <property type="entry name" value="MFS_1"/>
    <property type="match status" value="1"/>
</dbReference>
<dbReference type="GO" id="GO:0022857">
    <property type="term" value="F:transmembrane transporter activity"/>
    <property type="evidence" value="ECO:0007669"/>
    <property type="project" value="InterPro"/>
</dbReference>
<keyword evidence="3 7" id="KW-0812">Transmembrane</keyword>
<feature type="transmembrane region" description="Helical" evidence="7">
    <location>
        <begin position="357"/>
        <end position="380"/>
    </location>
</feature>
<name>A0AB34L0I8_9PEZI</name>
<keyword evidence="2" id="KW-0813">Transport</keyword>
<dbReference type="RefSeq" id="XP_069233759.1">
    <property type="nucleotide sequence ID" value="XM_069369399.1"/>
</dbReference>
<keyword evidence="5 7" id="KW-0472">Membrane</keyword>
<evidence type="ECO:0000313" key="8">
    <source>
        <dbReference type="EMBL" id="KAL1590654.1"/>
    </source>
</evidence>
<dbReference type="InterPro" id="IPR011701">
    <property type="entry name" value="MFS"/>
</dbReference>
<comment type="subcellular location">
    <subcellularLocation>
        <location evidence="1">Membrane</location>
        <topology evidence="1">Multi-pass membrane protein</topology>
    </subcellularLocation>
</comment>
<feature type="transmembrane region" description="Helical" evidence="7">
    <location>
        <begin position="502"/>
        <end position="519"/>
    </location>
</feature>
<evidence type="ECO:0000256" key="2">
    <source>
        <dbReference type="ARBA" id="ARBA00022448"/>
    </source>
</evidence>
<comment type="caution">
    <text evidence="8">The sequence shown here is derived from an EMBL/GenBank/DDBJ whole genome shotgun (WGS) entry which is preliminary data.</text>
</comment>
<dbReference type="PANTHER" id="PTHR23504">
    <property type="entry name" value="MAJOR FACILITATOR SUPERFAMILY DOMAIN-CONTAINING PROTEIN 10"/>
    <property type="match status" value="1"/>
</dbReference>
<accession>A0AB34L0I8</accession>
<feature type="transmembrane region" description="Helical" evidence="7">
    <location>
        <begin position="433"/>
        <end position="454"/>
    </location>
</feature>
<keyword evidence="4 7" id="KW-1133">Transmembrane helix</keyword>
<evidence type="ECO:0000256" key="3">
    <source>
        <dbReference type="ARBA" id="ARBA00022692"/>
    </source>
</evidence>
<dbReference type="Proteomes" id="UP000803884">
    <property type="component" value="Unassembled WGS sequence"/>
</dbReference>
<keyword evidence="9" id="KW-1185">Reference proteome</keyword>
<feature type="transmembrane region" description="Helical" evidence="7">
    <location>
        <begin position="317"/>
        <end position="337"/>
    </location>
</feature>
<evidence type="ECO:0000256" key="6">
    <source>
        <dbReference type="SAM" id="MobiDB-lite"/>
    </source>
</evidence>
<feature type="transmembrane region" description="Helical" evidence="7">
    <location>
        <begin position="466"/>
        <end position="490"/>
    </location>
</feature>
<dbReference type="Gene3D" id="1.20.1250.20">
    <property type="entry name" value="MFS general substrate transporter like domains"/>
    <property type="match status" value="1"/>
</dbReference>
<evidence type="ECO:0000256" key="5">
    <source>
        <dbReference type="ARBA" id="ARBA00023136"/>
    </source>
</evidence>
<feature type="transmembrane region" description="Helical" evidence="7">
    <location>
        <begin position="401"/>
        <end position="421"/>
    </location>
</feature>
<protein>
    <recommendedName>
        <fullName evidence="10">Major facilitator superfamily (MFS) profile domain-containing protein</fullName>
    </recommendedName>
</protein>
<sequence>MFGFHKRNRSLIPVKSMDALESSEKETLLLQEEEVMSELEEDNSSETDVEDSHNPRPSTPASRRNLALIYLLFLAEAIMSSSLSTQIMVLVPSATGCVDTNISFLRSVLQGAYFLGSAAGVFWGFVADRWGRRKTALLGLGGMGACCVCMGFATGLMAFTGLRFVAGLVSSAVTVAGLAMLADATHGSAERVGAVARLPVVALGGSVGPMAAQVMRFVGEEGTGGVFGRFPGLSSQVACAGFVIIIGVAEALMLRETLPQPIAKSTEGEEHRDCEKATFLGQSLPNDSLDSLNISIIEALNDDAAVPRPSYLSISQLLTAPSVLILLASYSVLSLHSSTFEILLPHLAHTASHQGGLGIPCAWLTTVVTVVKIIAAIRILHFVPLVVSKIGLLPVYRRISAVFPIFYVVIPLIGVAASAAGGSPMISAAFNTIAMLAKTTIAGAAQVLVLLLVLNAAPDASSTGTVIGVVSISELFKALAVGVSGVSFYLSNDYSMAVVNGSLWAALAFIAILGAGVTWKLRESPRVGTDIPEECLVWQDMFDASSDDESGF</sequence>
<feature type="transmembrane region" description="Helical" evidence="7">
    <location>
        <begin position="103"/>
        <end position="125"/>
    </location>
</feature>
<proteinExistence type="predicted"/>
<evidence type="ECO:0000256" key="4">
    <source>
        <dbReference type="ARBA" id="ARBA00022989"/>
    </source>
</evidence>
<dbReference type="SUPFAM" id="SSF103473">
    <property type="entry name" value="MFS general substrate transporter"/>
    <property type="match status" value="1"/>
</dbReference>
<feature type="transmembrane region" description="Helical" evidence="7">
    <location>
        <begin position="66"/>
        <end position="91"/>
    </location>
</feature>
<organism evidence="8 9">
    <name type="scientific">Cladosporium halotolerans</name>
    <dbReference type="NCBI Taxonomy" id="1052096"/>
    <lineage>
        <taxon>Eukaryota</taxon>
        <taxon>Fungi</taxon>
        <taxon>Dikarya</taxon>
        <taxon>Ascomycota</taxon>
        <taxon>Pezizomycotina</taxon>
        <taxon>Dothideomycetes</taxon>
        <taxon>Dothideomycetidae</taxon>
        <taxon>Cladosporiales</taxon>
        <taxon>Cladosporiaceae</taxon>
        <taxon>Cladosporium</taxon>
    </lineage>
</organism>
<feature type="compositionally biased region" description="Acidic residues" evidence="6">
    <location>
        <begin position="31"/>
        <end position="49"/>
    </location>
</feature>
<evidence type="ECO:0008006" key="10">
    <source>
        <dbReference type="Google" id="ProtNLM"/>
    </source>
</evidence>
<feature type="transmembrane region" description="Helical" evidence="7">
    <location>
        <begin position="194"/>
        <end position="215"/>
    </location>
</feature>
<reference evidence="8 9" key="1">
    <citation type="journal article" date="2020" name="Microbiol. Resour. Announc.">
        <title>Draft Genome Sequence of a Cladosporium Species Isolated from the Mesophotic Ascidian Didemnum maculosum.</title>
        <authorList>
            <person name="Gioti A."/>
            <person name="Siaperas R."/>
            <person name="Nikolaivits E."/>
            <person name="Le Goff G."/>
            <person name="Ouazzani J."/>
            <person name="Kotoulas G."/>
            <person name="Topakas E."/>
        </authorList>
    </citation>
    <scope>NUCLEOTIDE SEQUENCE [LARGE SCALE GENOMIC DNA]</scope>
    <source>
        <strain evidence="8 9">TM138-S3</strain>
    </source>
</reference>
<gene>
    <name evidence="8" type="ORF">WHR41_00793</name>
</gene>
<feature type="region of interest" description="Disordered" evidence="6">
    <location>
        <begin position="31"/>
        <end position="60"/>
    </location>
</feature>
<evidence type="ECO:0000313" key="9">
    <source>
        <dbReference type="Proteomes" id="UP000803884"/>
    </source>
</evidence>